<keyword evidence="2" id="KW-1185">Reference proteome</keyword>
<accession>A0A8J2W2E7</accession>
<gene>
    <name evidence="1" type="ORF">DCHRY22_LOCUS5727</name>
</gene>
<organism evidence="1 2">
    <name type="scientific">Danaus chrysippus</name>
    <name type="common">African queen</name>
    <dbReference type="NCBI Taxonomy" id="151541"/>
    <lineage>
        <taxon>Eukaryota</taxon>
        <taxon>Metazoa</taxon>
        <taxon>Ecdysozoa</taxon>
        <taxon>Arthropoda</taxon>
        <taxon>Hexapoda</taxon>
        <taxon>Insecta</taxon>
        <taxon>Pterygota</taxon>
        <taxon>Neoptera</taxon>
        <taxon>Endopterygota</taxon>
        <taxon>Lepidoptera</taxon>
        <taxon>Glossata</taxon>
        <taxon>Ditrysia</taxon>
        <taxon>Papilionoidea</taxon>
        <taxon>Nymphalidae</taxon>
        <taxon>Danainae</taxon>
        <taxon>Danaini</taxon>
        <taxon>Danaina</taxon>
        <taxon>Danaus</taxon>
        <taxon>Anosia</taxon>
    </lineage>
</organism>
<reference evidence="1" key="1">
    <citation type="submission" date="2021-09" db="EMBL/GenBank/DDBJ databases">
        <authorList>
            <person name="Martin H S."/>
        </authorList>
    </citation>
    <scope>NUCLEOTIDE SEQUENCE</scope>
</reference>
<dbReference type="Proteomes" id="UP000789524">
    <property type="component" value="Unassembled WGS sequence"/>
</dbReference>
<comment type="caution">
    <text evidence="1">The sequence shown here is derived from an EMBL/GenBank/DDBJ whole genome shotgun (WGS) entry which is preliminary data.</text>
</comment>
<name>A0A8J2W2E7_9NEOP</name>
<dbReference type="AlphaFoldDB" id="A0A8J2W2E7"/>
<evidence type="ECO:0000313" key="2">
    <source>
        <dbReference type="Proteomes" id="UP000789524"/>
    </source>
</evidence>
<dbReference type="EMBL" id="CAKASE010000051">
    <property type="protein sequence ID" value="CAG9564789.1"/>
    <property type="molecule type" value="Genomic_DNA"/>
</dbReference>
<evidence type="ECO:0000313" key="1">
    <source>
        <dbReference type="EMBL" id="CAG9564789.1"/>
    </source>
</evidence>
<protein>
    <submittedName>
        <fullName evidence="1">(African queen) hypothetical protein</fullName>
    </submittedName>
</protein>
<sequence>MLLITTADMKCVGLEQSRFDSSPPAGLTAAVCSGCITSLVFLLTDNICGVKLICAIRDSLSVSMTSILASCYVCMNLQTYQLENLLIIPMFHPVYKNKLARILSIPICINQISRLSIKFPVFRRAGRRLKLRRRQMHLKNIINALAL</sequence>
<proteinExistence type="predicted"/>